<keyword evidence="5" id="KW-0029">Amino-acid transport</keyword>
<evidence type="ECO:0000256" key="2">
    <source>
        <dbReference type="ARBA" id="ARBA00022448"/>
    </source>
</evidence>
<evidence type="ECO:0000256" key="5">
    <source>
        <dbReference type="ARBA" id="ARBA00022970"/>
    </source>
</evidence>
<dbReference type="GO" id="GO:0005524">
    <property type="term" value="F:ATP binding"/>
    <property type="evidence" value="ECO:0007669"/>
    <property type="project" value="UniProtKB-KW"/>
</dbReference>
<evidence type="ECO:0000313" key="7">
    <source>
        <dbReference type="EMBL" id="PSO04840.1"/>
    </source>
</evidence>
<dbReference type="PANTHER" id="PTHR43820:SF4">
    <property type="entry name" value="HIGH-AFFINITY BRANCHED-CHAIN AMINO ACID TRANSPORT ATP-BINDING PROTEIN LIVF"/>
    <property type="match status" value="1"/>
</dbReference>
<sequence>MVLEVIPRNPKTAGFLPKTTLILDTSFRGLKAVAFSLGTCRRLGLGMIGPNGAGKTTLLKTISGLLRPSKGKVILDDEDITSLPPHRLVRKGLVLAQEGRHIFQGMSVRENLMLGAYSTTWDKWDGWHQSILEVFKPLKEKLDREAITLSGGEQQMLNIARALFSKPKILLLDEPSIGLSPKVTSQMLESLKLFRDMAQISVLLSEQNPYVILNLCERVYILEEGRIVFGGGTRDVLNLEDIAGSYLGK</sequence>
<gene>
    <name evidence="7" type="ORF">B9Q12_01755</name>
</gene>
<name>A0A2R6C1R1_9ARCH</name>
<keyword evidence="4" id="KW-0067">ATP-binding</keyword>
<dbReference type="GO" id="GO:0015658">
    <property type="term" value="F:branched-chain amino acid transmembrane transporter activity"/>
    <property type="evidence" value="ECO:0007669"/>
    <property type="project" value="TreeGrafter"/>
</dbReference>
<evidence type="ECO:0000256" key="3">
    <source>
        <dbReference type="ARBA" id="ARBA00022741"/>
    </source>
</evidence>
<dbReference type="InterPro" id="IPR003439">
    <property type="entry name" value="ABC_transporter-like_ATP-bd"/>
</dbReference>
<feature type="domain" description="ABC transporter" evidence="6">
    <location>
        <begin position="1"/>
        <end position="249"/>
    </location>
</feature>
<dbReference type="InterPro" id="IPR027417">
    <property type="entry name" value="P-loop_NTPase"/>
</dbReference>
<dbReference type="SMART" id="SM00382">
    <property type="entry name" value="AAA"/>
    <property type="match status" value="1"/>
</dbReference>
<dbReference type="GO" id="GO:0016887">
    <property type="term" value="F:ATP hydrolysis activity"/>
    <property type="evidence" value="ECO:0007669"/>
    <property type="project" value="InterPro"/>
</dbReference>
<evidence type="ECO:0000256" key="4">
    <source>
        <dbReference type="ARBA" id="ARBA00022840"/>
    </source>
</evidence>
<keyword evidence="3" id="KW-0547">Nucleotide-binding</keyword>
<evidence type="ECO:0000313" key="8">
    <source>
        <dbReference type="Proteomes" id="UP000240582"/>
    </source>
</evidence>
<dbReference type="InterPro" id="IPR003593">
    <property type="entry name" value="AAA+_ATPase"/>
</dbReference>
<dbReference type="Pfam" id="PF00005">
    <property type="entry name" value="ABC_tran"/>
    <property type="match status" value="1"/>
</dbReference>
<dbReference type="AlphaFoldDB" id="A0A2R6C1R1"/>
<comment type="caution">
    <text evidence="7">The sequence shown here is derived from an EMBL/GenBank/DDBJ whole genome shotgun (WGS) entry which is preliminary data.</text>
</comment>
<evidence type="ECO:0000256" key="1">
    <source>
        <dbReference type="ARBA" id="ARBA00005417"/>
    </source>
</evidence>
<reference evidence="7 8" key="1">
    <citation type="submission" date="2017-04" db="EMBL/GenBank/DDBJ databases">
        <title>Novel microbial lineages endemic to geothermal iron-oxide mats fill important gaps in the evolutionary history of Archaea.</title>
        <authorList>
            <person name="Jay Z.J."/>
            <person name="Beam J.P."/>
            <person name="Dlakic M."/>
            <person name="Rusch D.B."/>
            <person name="Kozubal M.A."/>
            <person name="Inskeep W.P."/>
        </authorList>
    </citation>
    <scope>NUCLEOTIDE SEQUENCE [LARGE SCALE GENOMIC DNA]</scope>
    <source>
        <strain evidence="7">ECH_B_SAG-G06</strain>
    </source>
</reference>
<evidence type="ECO:0000259" key="6">
    <source>
        <dbReference type="PROSITE" id="PS50893"/>
    </source>
</evidence>
<dbReference type="GO" id="GO:0015807">
    <property type="term" value="P:L-amino acid transport"/>
    <property type="evidence" value="ECO:0007669"/>
    <property type="project" value="TreeGrafter"/>
</dbReference>
<protein>
    <recommendedName>
        <fullName evidence="6">ABC transporter domain-containing protein</fullName>
    </recommendedName>
</protein>
<dbReference type="PROSITE" id="PS50893">
    <property type="entry name" value="ABC_TRANSPORTER_2"/>
    <property type="match status" value="1"/>
</dbReference>
<keyword evidence="2" id="KW-0813">Transport</keyword>
<dbReference type="Proteomes" id="UP000240582">
    <property type="component" value="Unassembled WGS sequence"/>
</dbReference>
<organism evidence="7 8">
    <name type="scientific">Candidatus Marsarchaeota G2 archaeon ECH_B_SAG-G06</name>
    <dbReference type="NCBI Taxonomy" id="1978166"/>
    <lineage>
        <taxon>Archaea</taxon>
        <taxon>Candidatus Marsarchaeota</taxon>
        <taxon>Candidatus Marsarchaeota group 2</taxon>
    </lineage>
</organism>
<dbReference type="Gene3D" id="3.40.50.300">
    <property type="entry name" value="P-loop containing nucleotide triphosphate hydrolases"/>
    <property type="match status" value="1"/>
</dbReference>
<dbReference type="InterPro" id="IPR052156">
    <property type="entry name" value="BCAA_Transport_ATP-bd_LivF"/>
</dbReference>
<comment type="similarity">
    <text evidence="1">Belongs to the ABC transporter superfamily.</text>
</comment>
<dbReference type="PANTHER" id="PTHR43820">
    <property type="entry name" value="HIGH-AFFINITY BRANCHED-CHAIN AMINO ACID TRANSPORT ATP-BINDING PROTEIN LIVF"/>
    <property type="match status" value="1"/>
</dbReference>
<dbReference type="SUPFAM" id="SSF52540">
    <property type="entry name" value="P-loop containing nucleoside triphosphate hydrolases"/>
    <property type="match status" value="1"/>
</dbReference>
<proteinExistence type="inferred from homology"/>
<accession>A0A2R6C1R1</accession>
<dbReference type="PROSITE" id="PS00211">
    <property type="entry name" value="ABC_TRANSPORTER_1"/>
    <property type="match status" value="1"/>
</dbReference>
<dbReference type="EMBL" id="NEXN01000028">
    <property type="protein sequence ID" value="PSO04840.1"/>
    <property type="molecule type" value="Genomic_DNA"/>
</dbReference>
<dbReference type="InterPro" id="IPR017871">
    <property type="entry name" value="ABC_transporter-like_CS"/>
</dbReference>